<feature type="transmembrane region" description="Helical" evidence="2">
    <location>
        <begin position="160"/>
        <end position="183"/>
    </location>
</feature>
<dbReference type="RefSeq" id="WP_002651740.1">
    <property type="nucleotide sequence ID" value="NZ_CH672376.1"/>
</dbReference>
<dbReference type="HOGENOM" id="CLU_310336_0_0_0"/>
<dbReference type="eggNOG" id="ENOG5033SMP">
    <property type="taxonomic scope" value="Bacteria"/>
</dbReference>
<feature type="transmembrane region" description="Helical" evidence="2">
    <location>
        <begin position="215"/>
        <end position="235"/>
    </location>
</feature>
<reference evidence="3 4" key="1">
    <citation type="submission" date="2006-02" db="EMBL/GenBank/DDBJ databases">
        <authorList>
            <person name="Amann R."/>
            <person name="Ferriera S."/>
            <person name="Johnson J."/>
            <person name="Kravitz S."/>
            <person name="Halpern A."/>
            <person name="Remington K."/>
            <person name="Beeson K."/>
            <person name="Tran B."/>
            <person name="Rogers Y.-H."/>
            <person name="Friedman R."/>
            <person name="Venter J.C."/>
        </authorList>
    </citation>
    <scope>NUCLEOTIDE SEQUENCE [LARGE SCALE GENOMIC DNA]</scope>
    <source>
        <strain evidence="3 4">DSM 3645</strain>
    </source>
</reference>
<keyword evidence="2" id="KW-1133">Transmembrane helix</keyword>
<feature type="transmembrane region" description="Helical" evidence="2">
    <location>
        <begin position="547"/>
        <end position="566"/>
    </location>
</feature>
<keyword evidence="2" id="KW-0812">Transmembrane</keyword>
<dbReference type="AlphaFoldDB" id="A3ZTA4"/>
<dbReference type="EMBL" id="AANZ01000010">
    <property type="protein sequence ID" value="EAQ80157.1"/>
    <property type="molecule type" value="Genomic_DNA"/>
</dbReference>
<dbReference type="STRING" id="314230.DSM3645_19213"/>
<feature type="transmembrane region" description="Helical" evidence="2">
    <location>
        <begin position="271"/>
        <end position="289"/>
    </location>
</feature>
<feature type="transmembrane region" description="Helical" evidence="2">
    <location>
        <begin position="872"/>
        <end position="894"/>
    </location>
</feature>
<evidence type="ECO:0000313" key="3">
    <source>
        <dbReference type="EMBL" id="EAQ80157.1"/>
    </source>
</evidence>
<feature type="transmembrane region" description="Helical" evidence="2">
    <location>
        <begin position="901"/>
        <end position="920"/>
    </location>
</feature>
<feature type="transmembrane region" description="Helical" evidence="2">
    <location>
        <begin position="247"/>
        <end position="264"/>
    </location>
</feature>
<feature type="region of interest" description="Disordered" evidence="1">
    <location>
        <begin position="104"/>
        <end position="126"/>
    </location>
</feature>
<feature type="transmembrane region" description="Helical" evidence="2">
    <location>
        <begin position="688"/>
        <end position="709"/>
    </location>
</feature>
<feature type="transmembrane region" description="Helical" evidence="2">
    <location>
        <begin position="337"/>
        <end position="361"/>
    </location>
</feature>
<organism evidence="3 4">
    <name type="scientific">Blastopirellula marina DSM 3645</name>
    <dbReference type="NCBI Taxonomy" id="314230"/>
    <lineage>
        <taxon>Bacteria</taxon>
        <taxon>Pseudomonadati</taxon>
        <taxon>Planctomycetota</taxon>
        <taxon>Planctomycetia</taxon>
        <taxon>Pirellulales</taxon>
        <taxon>Pirellulaceae</taxon>
        <taxon>Blastopirellula</taxon>
    </lineage>
</organism>
<feature type="transmembrane region" description="Helical" evidence="2">
    <location>
        <begin position="445"/>
        <end position="464"/>
    </location>
</feature>
<accession>A3ZTA4</accession>
<evidence type="ECO:0000256" key="2">
    <source>
        <dbReference type="SAM" id="Phobius"/>
    </source>
</evidence>
<feature type="transmembrane region" description="Helical" evidence="2">
    <location>
        <begin position="572"/>
        <end position="590"/>
    </location>
</feature>
<feature type="transmembrane region" description="Helical" evidence="2">
    <location>
        <begin position="602"/>
        <end position="619"/>
    </location>
</feature>
<evidence type="ECO:0000256" key="1">
    <source>
        <dbReference type="SAM" id="MobiDB-lite"/>
    </source>
</evidence>
<feature type="transmembrane region" description="Helical" evidence="2">
    <location>
        <begin position="663"/>
        <end position="682"/>
    </location>
</feature>
<feature type="transmembrane region" description="Helical" evidence="2">
    <location>
        <begin position="189"/>
        <end position="208"/>
    </location>
</feature>
<feature type="transmembrane region" description="Helical" evidence="2">
    <location>
        <begin position="926"/>
        <end position="948"/>
    </location>
</feature>
<name>A3ZTA4_9BACT</name>
<feature type="transmembrane region" description="Helical" evidence="2">
    <location>
        <begin position="484"/>
        <end position="505"/>
    </location>
</feature>
<comment type="caution">
    <text evidence="3">The sequence shown here is derived from an EMBL/GenBank/DDBJ whole genome shotgun (WGS) entry which is preliminary data.</text>
</comment>
<protein>
    <submittedName>
        <fullName evidence="3">Uncharacterized protein</fullName>
    </submittedName>
</protein>
<feature type="transmembrane region" description="Helical" evidence="2">
    <location>
        <begin position="841"/>
        <end position="860"/>
    </location>
</feature>
<feature type="transmembrane region" description="Helical" evidence="2">
    <location>
        <begin position="721"/>
        <end position="743"/>
    </location>
</feature>
<gene>
    <name evidence="3" type="ORF">DSM3645_19213</name>
</gene>
<feature type="transmembrane region" description="Helical" evidence="2">
    <location>
        <begin position="517"/>
        <end position="535"/>
    </location>
</feature>
<feature type="transmembrane region" description="Helical" evidence="2">
    <location>
        <begin position="388"/>
        <end position="406"/>
    </location>
</feature>
<feature type="compositionally biased region" description="Basic and acidic residues" evidence="1">
    <location>
        <begin position="104"/>
        <end position="120"/>
    </location>
</feature>
<feature type="transmembrane region" description="Helical" evidence="2">
    <location>
        <begin position="782"/>
        <end position="805"/>
    </location>
</feature>
<feature type="transmembrane region" description="Helical" evidence="2">
    <location>
        <begin position="295"/>
        <end position="316"/>
    </location>
</feature>
<keyword evidence="2" id="KW-0472">Membrane</keyword>
<feature type="transmembrane region" description="Helical" evidence="2">
    <location>
        <begin position="418"/>
        <end position="439"/>
    </location>
</feature>
<feature type="transmembrane region" description="Helical" evidence="2">
    <location>
        <begin position="755"/>
        <end position="775"/>
    </location>
</feature>
<dbReference type="Proteomes" id="UP000004358">
    <property type="component" value="Unassembled WGS sequence"/>
</dbReference>
<evidence type="ECO:0000313" key="4">
    <source>
        <dbReference type="Proteomes" id="UP000004358"/>
    </source>
</evidence>
<proteinExistence type="predicted"/>
<feature type="transmembrane region" description="Helical" evidence="2">
    <location>
        <begin position="639"/>
        <end position="656"/>
    </location>
</feature>
<sequence>MTDRRQDYAQAIDFALQAFQQWSQQGYVTANHQKAILQHYRQLIDNPLAVPPDDLASPESDEAPQSLPQEFRYRTFLDQEIQRHLQAGRITLYQAQVCQRENRTRGREVRAQLERQPRPADDDDSELEPLIAEATATAEVAEAPRRGFLEVALDPKTLQYLMALGGALLMVGLVIWLATIGFFDDPLTVALLLGAGNLAILLSGFGLIRWSKFQTAGRGVALLSCLLMPLHLWFYDAQGLIVLDQGGHLWIPALVICLLYVVMARQVRDAIFVYVVVGGATLTGLLILADQNVAQFWEGAAAATLLMGIAAVAIHAERAFPPDEGDFSRDKFGRASFRAGHLVLLGAVSILIGWCAATWLYQPLLVNVWRDWFHGPLTFARPPLAEHFGLKSLALALTVGAIYLYAYSHLVVQRSGKFLAAAIIGCFFAEFVLIDLLPIEISPETLILAMSFTSLLINGIRLLLVRSTENEGSKLINLRSAQTVTHALAVVLLAAPLAIGIYQYLRIEYGDPHAAWTWAYVIAMVGTAVACRFGAHVALQDEGEAERVYFVGGALSVMLATVGGLALYGFQAWYVTAPIMMVIPVAYLIASRLHQPRAASGLEIAAHLATATLLLKVMVSSLELKTELVLTPIAGGSLHLQLAIFFAEACFFYLLAARLQKRAFGVHLASVAGALAAWQALSYADVGFAAYIATFAVAGLMQLGLYRWGIADRNAASGASLALFQSGNTLLTLAGAAGILFAFNRLPLRVFDAQIVGLLLGLIVASVIAAGLISAAAWRRGYFVLAICQTVTLVLFCAASSQLSIHQKVEIAATVIGALMLIASHVGWAREAGHQREEVSVGLWLGSLLFAVPMTVALLWRRFQFSPDLTAWGMFHEIGVLAIALVLVGVGLVCRVRGTTISGAVAMLLYFGTLLCYVQLPGMLQSVAVYMMIGGGTFFAVALMLSLYRDTLLALPQRARQREGLFQVLNWR</sequence>
<feature type="region of interest" description="Disordered" evidence="1">
    <location>
        <begin position="48"/>
        <end position="67"/>
    </location>
</feature>
<dbReference type="OrthoDB" id="267417at2"/>
<feature type="transmembrane region" description="Helical" evidence="2">
    <location>
        <begin position="811"/>
        <end position="829"/>
    </location>
</feature>